<sequence>MNSRTWSLSLFAICALAVVISVGFGTTQINFRDSLAGLAGQSTPDINEIIQTIRLPRVLLAACVGAGLGASGAALQGFTRNALAAPGLLGFSACAALGAVLALYFGLSKFVTPAAIFFAFVGATAITLFSRRKPGASGLVLGGIGIGALATAVTGLVMNLAPNPWALSELIYWLMGSLKNADLPDVIFAAPLTLLGLALLLYSGPALRVLGLGEETAQSLGISVSQTQLLIVAGCALCIGSGVAVAGAIGFVGLFIPHIIRFVIGPDEAWLILFSALGGAIFLILIDTLIRMTAGPGTPLYLGIVTSLIGVPFFLFLAWRQT</sequence>
<keyword evidence="5 8" id="KW-0812">Transmembrane</keyword>
<evidence type="ECO:0000313" key="10">
    <source>
        <dbReference type="Proteomes" id="UP000600865"/>
    </source>
</evidence>
<evidence type="ECO:0000256" key="5">
    <source>
        <dbReference type="ARBA" id="ARBA00022692"/>
    </source>
</evidence>
<keyword evidence="6 8" id="KW-1133">Transmembrane helix</keyword>
<accession>A0A918KPZ8</accession>
<dbReference type="PANTHER" id="PTHR30472">
    <property type="entry name" value="FERRIC ENTEROBACTIN TRANSPORT SYSTEM PERMEASE PROTEIN"/>
    <property type="match status" value="1"/>
</dbReference>
<dbReference type="RefSeq" id="WP_189585947.1">
    <property type="nucleotide sequence ID" value="NZ_BMYV01000002.1"/>
</dbReference>
<proteinExistence type="inferred from homology"/>
<feature type="transmembrane region" description="Helical" evidence="8">
    <location>
        <begin position="58"/>
        <end position="75"/>
    </location>
</feature>
<comment type="subcellular location">
    <subcellularLocation>
        <location evidence="1">Cell membrane</location>
        <topology evidence="1">Multi-pass membrane protein</topology>
    </subcellularLocation>
</comment>
<dbReference type="AlphaFoldDB" id="A0A918KPZ8"/>
<dbReference type="InterPro" id="IPR000522">
    <property type="entry name" value="ABC_transptr_permease_BtuC"/>
</dbReference>
<feature type="transmembrane region" description="Helical" evidence="8">
    <location>
        <begin position="300"/>
        <end position="319"/>
    </location>
</feature>
<dbReference type="SUPFAM" id="SSF81345">
    <property type="entry name" value="ABC transporter involved in vitamin B12 uptake, BtuC"/>
    <property type="match status" value="1"/>
</dbReference>
<dbReference type="PANTHER" id="PTHR30472:SF25">
    <property type="entry name" value="ABC TRANSPORTER PERMEASE PROTEIN MJ0876-RELATED"/>
    <property type="match status" value="1"/>
</dbReference>
<reference evidence="9 10" key="1">
    <citation type="journal article" date="2014" name="Int. J. Syst. Evol. Microbiol.">
        <title>Complete genome sequence of Corynebacterium casei LMG S-19264T (=DSM 44701T), isolated from a smear-ripened cheese.</title>
        <authorList>
            <consortium name="US DOE Joint Genome Institute (JGI-PGF)"/>
            <person name="Walter F."/>
            <person name="Albersmeier A."/>
            <person name="Kalinowski J."/>
            <person name="Ruckert C."/>
        </authorList>
    </citation>
    <scope>NUCLEOTIDE SEQUENCE [LARGE SCALE GENOMIC DNA]</scope>
    <source>
        <strain evidence="9 10">KCTC 23968</strain>
    </source>
</reference>
<feature type="transmembrane region" description="Helical" evidence="8">
    <location>
        <begin position="82"/>
        <end position="104"/>
    </location>
</feature>
<dbReference type="Gene3D" id="1.10.3470.10">
    <property type="entry name" value="ABC transporter involved in vitamin B12 uptake, BtuC"/>
    <property type="match status" value="1"/>
</dbReference>
<feature type="transmembrane region" description="Helical" evidence="8">
    <location>
        <begin position="110"/>
        <end position="129"/>
    </location>
</feature>
<gene>
    <name evidence="9" type="ORF">GCM10011309_22880</name>
</gene>
<dbReference type="EMBL" id="BMYV01000002">
    <property type="protein sequence ID" value="GGX72044.1"/>
    <property type="molecule type" value="Genomic_DNA"/>
</dbReference>
<name>A0A918KPZ8_9PROT</name>
<dbReference type="GO" id="GO:0022857">
    <property type="term" value="F:transmembrane transporter activity"/>
    <property type="evidence" value="ECO:0007669"/>
    <property type="project" value="InterPro"/>
</dbReference>
<comment type="caution">
    <text evidence="9">The sequence shown here is derived from an EMBL/GenBank/DDBJ whole genome shotgun (WGS) entry which is preliminary data.</text>
</comment>
<dbReference type="InterPro" id="IPR037294">
    <property type="entry name" value="ABC_BtuC-like"/>
</dbReference>
<keyword evidence="3" id="KW-0813">Transport</keyword>
<feature type="transmembrane region" description="Helical" evidence="8">
    <location>
        <begin position="136"/>
        <end position="161"/>
    </location>
</feature>
<dbReference type="Pfam" id="PF01032">
    <property type="entry name" value="FecCD"/>
    <property type="match status" value="1"/>
</dbReference>
<evidence type="ECO:0000256" key="2">
    <source>
        <dbReference type="ARBA" id="ARBA00007935"/>
    </source>
</evidence>
<evidence type="ECO:0000256" key="3">
    <source>
        <dbReference type="ARBA" id="ARBA00022448"/>
    </source>
</evidence>
<evidence type="ECO:0000313" key="9">
    <source>
        <dbReference type="EMBL" id="GGX72044.1"/>
    </source>
</evidence>
<evidence type="ECO:0000256" key="8">
    <source>
        <dbReference type="SAM" id="Phobius"/>
    </source>
</evidence>
<dbReference type="Proteomes" id="UP000600865">
    <property type="component" value="Unassembled WGS sequence"/>
</dbReference>
<comment type="similarity">
    <text evidence="2">Belongs to the binding-protein-dependent transport system permease family. FecCD subfamily.</text>
</comment>
<keyword evidence="4" id="KW-1003">Cell membrane</keyword>
<evidence type="ECO:0000256" key="4">
    <source>
        <dbReference type="ARBA" id="ARBA00022475"/>
    </source>
</evidence>
<evidence type="ECO:0000256" key="1">
    <source>
        <dbReference type="ARBA" id="ARBA00004651"/>
    </source>
</evidence>
<feature type="transmembrane region" description="Helical" evidence="8">
    <location>
        <begin position="229"/>
        <end position="257"/>
    </location>
</feature>
<dbReference type="CDD" id="cd06550">
    <property type="entry name" value="TM_ABC_iron-siderophores_like"/>
    <property type="match status" value="1"/>
</dbReference>
<protein>
    <submittedName>
        <fullName evidence="9">ABC transporter permease</fullName>
    </submittedName>
</protein>
<keyword evidence="10" id="KW-1185">Reference proteome</keyword>
<feature type="transmembrane region" description="Helical" evidence="8">
    <location>
        <begin position="269"/>
        <end position="288"/>
    </location>
</feature>
<dbReference type="GO" id="GO:0033214">
    <property type="term" value="P:siderophore-iron import into cell"/>
    <property type="evidence" value="ECO:0007669"/>
    <property type="project" value="TreeGrafter"/>
</dbReference>
<evidence type="ECO:0000256" key="7">
    <source>
        <dbReference type="ARBA" id="ARBA00023136"/>
    </source>
</evidence>
<organism evidence="9 10">
    <name type="scientific">Litorimonas cladophorae</name>
    <dbReference type="NCBI Taxonomy" id="1220491"/>
    <lineage>
        <taxon>Bacteria</taxon>
        <taxon>Pseudomonadati</taxon>
        <taxon>Pseudomonadota</taxon>
        <taxon>Alphaproteobacteria</taxon>
        <taxon>Maricaulales</taxon>
        <taxon>Robiginitomaculaceae</taxon>
    </lineage>
</organism>
<feature type="transmembrane region" description="Helical" evidence="8">
    <location>
        <begin position="181"/>
        <end position="202"/>
    </location>
</feature>
<evidence type="ECO:0000256" key="6">
    <source>
        <dbReference type="ARBA" id="ARBA00022989"/>
    </source>
</evidence>
<keyword evidence="7 8" id="KW-0472">Membrane</keyword>
<dbReference type="GO" id="GO:0005886">
    <property type="term" value="C:plasma membrane"/>
    <property type="evidence" value="ECO:0007669"/>
    <property type="project" value="UniProtKB-SubCell"/>
</dbReference>